<dbReference type="InterPro" id="IPR005184">
    <property type="entry name" value="DUF306_Meta_HslJ"/>
</dbReference>
<evidence type="ECO:0000313" key="2">
    <source>
        <dbReference type="EMBL" id="EMS31460.1"/>
    </source>
</evidence>
<accession>M7X1U5</accession>
<dbReference type="eggNOG" id="COG3187">
    <property type="taxonomic scope" value="Bacteria"/>
</dbReference>
<organism evidence="2 3">
    <name type="scientific">Mariniradius saccharolyticus AK6</name>
    <dbReference type="NCBI Taxonomy" id="1239962"/>
    <lineage>
        <taxon>Bacteria</taxon>
        <taxon>Pseudomonadati</taxon>
        <taxon>Bacteroidota</taxon>
        <taxon>Cytophagia</taxon>
        <taxon>Cytophagales</taxon>
        <taxon>Cyclobacteriaceae</taxon>
        <taxon>Mariniradius</taxon>
    </lineage>
</organism>
<dbReference type="Gene3D" id="2.40.128.270">
    <property type="match status" value="1"/>
</dbReference>
<protein>
    <submittedName>
        <fullName evidence="2">Lipoprotein</fullName>
    </submittedName>
</protein>
<dbReference type="InterPro" id="IPR038670">
    <property type="entry name" value="HslJ-like_sf"/>
</dbReference>
<dbReference type="Pfam" id="PF04170">
    <property type="entry name" value="NlpE"/>
    <property type="match status" value="1"/>
</dbReference>
<dbReference type="InterPro" id="IPR053147">
    <property type="entry name" value="Hsp_HslJ-like"/>
</dbReference>
<evidence type="ECO:0000259" key="1">
    <source>
        <dbReference type="Pfam" id="PF03724"/>
    </source>
</evidence>
<keyword evidence="3" id="KW-1185">Reference proteome</keyword>
<dbReference type="InParanoid" id="M7X1U5"/>
<dbReference type="PANTHER" id="PTHR35535:SF1">
    <property type="entry name" value="HEAT SHOCK PROTEIN HSLJ"/>
    <property type="match status" value="1"/>
</dbReference>
<dbReference type="Proteomes" id="UP000010953">
    <property type="component" value="Unassembled WGS sequence"/>
</dbReference>
<dbReference type="STRING" id="1239962.C943_02115"/>
<reference evidence="2" key="1">
    <citation type="submission" date="2013-01" db="EMBL/GenBank/DDBJ databases">
        <title>Genome assembly of Mariniradius saccharolyticus AK6.</title>
        <authorList>
            <person name="Vaidya B."/>
            <person name="Khatri I."/>
            <person name="Tanuku N.R.S."/>
            <person name="Subramanian S."/>
            <person name="Pinnaka A."/>
        </authorList>
    </citation>
    <scope>NUCLEOTIDE SEQUENCE [LARGE SCALE GENOMIC DNA]</scope>
    <source>
        <strain evidence="2">AK6</strain>
    </source>
</reference>
<keyword evidence="2" id="KW-0449">Lipoprotein</keyword>
<sequence length="234" mass="25758">MATAYPDTHNSQNSLDWNGVYQGVVPCADCEGIETRITLKSDGTFLRSLKYLGKDPNAFFDQGNFTWDTSGSKIRLTGENGETQMYQVGENILFHLDKEGNRITGDLADNYKLIKNPTDPRLEGKKWVLVELRGKPVVQKEGSREGFIQFDMETSTASGNSTCNGFSGGYELKGQNQITFGNIAGTMMACPDMATEQAFYGVLKQADNYSIADTIMTLNKAKMAPLAKFVVGNQ</sequence>
<comment type="caution">
    <text evidence="2">The sequence shown here is derived from an EMBL/GenBank/DDBJ whole genome shotgun (WGS) entry which is preliminary data.</text>
</comment>
<dbReference type="AlphaFoldDB" id="M7X1U5"/>
<proteinExistence type="predicted"/>
<dbReference type="PANTHER" id="PTHR35535">
    <property type="entry name" value="HEAT SHOCK PROTEIN HSLJ"/>
    <property type="match status" value="1"/>
</dbReference>
<feature type="domain" description="DUF306" evidence="1">
    <location>
        <begin position="121"/>
        <end position="229"/>
    </location>
</feature>
<name>M7X1U5_9BACT</name>
<gene>
    <name evidence="2" type="ORF">C943_02115</name>
</gene>
<dbReference type="InterPro" id="IPR007298">
    <property type="entry name" value="Cu-R_lipoprotein_NlpE"/>
</dbReference>
<evidence type="ECO:0000313" key="3">
    <source>
        <dbReference type="Proteomes" id="UP000010953"/>
    </source>
</evidence>
<dbReference type="EMBL" id="AMZY02000019">
    <property type="protein sequence ID" value="EMS31460.1"/>
    <property type="molecule type" value="Genomic_DNA"/>
</dbReference>
<dbReference type="Gene3D" id="2.40.128.640">
    <property type="match status" value="1"/>
</dbReference>
<dbReference type="eggNOG" id="COG3015">
    <property type="taxonomic scope" value="Bacteria"/>
</dbReference>
<dbReference type="Pfam" id="PF03724">
    <property type="entry name" value="META"/>
    <property type="match status" value="1"/>
</dbReference>